<gene>
    <name evidence="2" type="ORF">OUZ56_006006</name>
</gene>
<dbReference type="EMBL" id="JAOYFB010000001">
    <property type="protein sequence ID" value="KAK4004264.1"/>
    <property type="molecule type" value="Genomic_DNA"/>
</dbReference>
<evidence type="ECO:0000313" key="2">
    <source>
        <dbReference type="EMBL" id="KAK4004264.1"/>
    </source>
</evidence>
<reference evidence="2 3" key="1">
    <citation type="journal article" date="2023" name="Nucleic Acids Res.">
        <title>The hologenome of Daphnia magna reveals possible DNA methylation and microbiome-mediated evolution of the host genome.</title>
        <authorList>
            <person name="Chaturvedi A."/>
            <person name="Li X."/>
            <person name="Dhandapani V."/>
            <person name="Marshall H."/>
            <person name="Kissane S."/>
            <person name="Cuenca-Cambronero M."/>
            <person name="Asole G."/>
            <person name="Calvet F."/>
            <person name="Ruiz-Romero M."/>
            <person name="Marangio P."/>
            <person name="Guigo R."/>
            <person name="Rago D."/>
            <person name="Mirbahai L."/>
            <person name="Eastwood N."/>
            <person name="Colbourne J.K."/>
            <person name="Zhou J."/>
            <person name="Mallon E."/>
            <person name="Orsini L."/>
        </authorList>
    </citation>
    <scope>NUCLEOTIDE SEQUENCE [LARGE SCALE GENOMIC DNA]</scope>
    <source>
        <strain evidence="2">LRV0_1</strain>
    </source>
</reference>
<organism evidence="2 3">
    <name type="scientific">Daphnia magna</name>
    <dbReference type="NCBI Taxonomy" id="35525"/>
    <lineage>
        <taxon>Eukaryota</taxon>
        <taxon>Metazoa</taxon>
        <taxon>Ecdysozoa</taxon>
        <taxon>Arthropoda</taxon>
        <taxon>Crustacea</taxon>
        <taxon>Branchiopoda</taxon>
        <taxon>Diplostraca</taxon>
        <taxon>Cladocera</taxon>
        <taxon>Anomopoda</taxon>
        <taxon>Daphniidae</taxon>
        <taxon>Daphnia</taxon>
    </lineage>
</organism>
<dbReference type="Proteomes" id="UP001234178">
    <property type="component" value="Unassembled WGS sequence"/>
</dbReference>
<dbReference type="SUPFAM" id="SSF53098">
    <property type="entry name" value="Ribonuclease H-like"/>
    <property type="match status" value="1"/>
</dbReference>
<accession>A0ABQ9YUE0</accession>
<dbReference type="Pfam" id="PF05699">
    <property type="entry name" value="Dimer_Tnp_hAT"/>
    <property type="match status" value="1"/>
</dbReference>
<evidence type="ECO:0000313" key="3">
    <source>
        <dbReference type="Proteomes" id="UP001234178"/>
    </source>
</evidence>
<dbReference type="InterPro" id="IPR008906">
    <property type="entry name" value="HATC_C_dom"/>
</dbReference>
<comment type="caution">
    <text evidence="2">The sequence shown here is derived from an EMBL/GenBank/DDBJ whole genome shotgun (WGS) entry which is preliminary data.</text>
</comment>
<dbReference type="InterPro" id="IPR012337">
    <property type="entry name" value="RNaseH-like_sf"/>
</dbReference>
<keyword evidence="3" id="KW-1185">Reference proteome</keyword>
<proteinExistence type="predicted"/>
<protein>
    <recommendedName>
        <fullName evidence="1">HAT C-terminal dimerisation domain-containing protein</fullName>
    </recommendedName>
</protein>
<evidence type="ECO:0000259" key="1">
    <source>
        <dbReference type="Pfam" id="PF05699"/>
    </source>
</evidence>
<sequence length="169" mass="19876">MGESTNQKASLYKCLFKGCKQKTNKDGTSKYLKIKNDSRGNRKRHYLAHYPNNELKHEEKWKSAVRKMTTYSQTISSDDEIENYLNLCDSLDKLSFYRIIQQMYKRYNVTLPSSASVERLFSQGGLIFSPRRLNLTDIHFEMLLFLKVNNKIVKDSSLQKRKKPTEHLI</sequence>
<name>A0ABQ9YUE0_9CRUS</name>
<feature type="domain" description="HAT C-terminal dimerisation" evidence="1">
    <location>
        <begin position="92"/>
        <end position="147"/>
    </location>
</feature>